<name>A0A0G0QKV7_9BACT</name>
<comment type="caution">
    <text evidence="10">The sequence shown here is derived from an EMBL/GenBank/DDBJ whole genome shotgun (WGS) entry which is preliminary data.</text>
</comment>
<dbReference type="InterPro" id="IPR004358">
    <property type="entry name" value="Sig_transdc_His_kin-like_C"/>
</dbReference>
<dbReference type="Proteomes" id="UP000034246">
    <property type="component" value="Unassembled WGS sequence"/>
</dbReference>
<dbReference type="GO" id="GO:0000155">
    <property type="term" value="F:phosphorelay sensor kinase activity"/>
    <property type="evidence" value="ECO:0007669"/>
    <property type="project" value="InterPro"/>
</dbReference>
<dbReference type="InterPro" id="IPR036097">
    <property type="entry name" value="HisK_dim/P_sf"/>
</dbReference>
<evidence type="ECO:0000313" key="11">
    <source>
        <dbReference type="Proteomes" id="UP000034246"/>
    </source>
</evidence>
<evidence type="ECO:0000256" key="8">
    <source>
        <dbReference type="SAM" id="Phobius"/>
    </source>
</evidence>
<sequence length="531" mass="59676">MPVLNLDLLALGIAVAAISILGFIIYFSNRKSVTNRLFLLFTIVSALWGIANYISYKIFDPVFGALSVRLVMFFAVYQAGLFFLLTYIFPQEKYKFSKLVKFIYVPVLFVVSVITLTPLMYSEVIIKEGVTPQPIPAPGMGLFAIVAVSSVIAGLIILIKRLISSKGNARLQFVFLLLGVLMMFGFILVFNFLFTTVFDNSSFVPLSGIFMLPFVFFTFYAISRHELLNVKIIGTEVVTVLLIILSFAEVVLSSSFGEIFFRSGVFIALLVVGILLIRSVIREVRQREQLQLLNKRLEDLDKQKDEFVSMAAHELRSPLTAIKGYVSMIIEGDTGDIPEKARQFLADAMAVTDRLVRLVNNMLNVSRIEEGRIVYQMEETSLIRAIQETYYSFRVEAERKKLDFKLVVPNGLEDNVKVDPDRIREVISNFVSNAIKFTEKGKVNIVMSNPIPGFVKVEVVDTGPGISKEEQSRLFQKFYRAESTSGKTFGTGLGLYITKLLIEKFGGTQGLNSEPDKGSNFWFELPVVKKV</sequence>
<feature type="coiled-coil region" evidence="7">
    <location>
        <begin position="283"/>
        <end position="310"/>
    </location>
</feature>
<evidence type="ECO:0000256" key="5">
    <source>
        <dbReference type="ARBA" id="ARBA00022777"/>
    </source>
</evidence>
<keyword evidence="8" id="KW-1133">Transmembrane helix</keyword>
<comment type="catalytic activity">
    <reaction evidence="1">
        <text>ATP + protein L-histidine = ADP + protein N-phospho-L-histidine.</text>
        <dbReference type="EC" id="2.7.13.3"/>
    </reaction>
</comment>
<feature type="transmembrane region" description="Helical" evidence="8">
    <location>
        <begin position="259"/>
        <end position="281"/>
    </location>
</feature>
<dbReference type="InterPro" id="IPR003661">
    <property type="entry name" value="HisK_dim/P_dom"/>
</dbReference>
<reference evidence="10 11" key="1">
    <citation type="journal article" date="2015" name="Nature">
        <title>rRNA introns, odd ribosomes, and small enigmatic genomes across a large radiation of phyla.</title>
        <authorList>
            <person name="Brown C.T."/>
            <person name="Hug L.A."/>
            <person name="Thomas B.C."/>
            <person name="Sharon I."/>
            <person name="Castelle C.J."/>
            <person name="Singh A."/>
            <person name="Wilkins M.J."/>
            <person name="Williams K.H."/>
            <person name="Banfield J.F."/>
        </authorList>
    </citation>
    <scope>NUCLEOTIDE SEQUENCE [LARGE SCALE GENOMIC DNA]</scope>
</reference>
<evidence type="ECO:0000256" key="2">
    <source>
        <dbReference type="ARBA" id="ARBA00012438"/>
    </source>
</evidence>
<dbReference type="InterPro" id="IPR050736">
    <property type="entry name" value="Sensor_HK_Regulatory"/>
</dbReference>
<keyword evidence="3" id="KW-0597">Phosphoprotein</keyword>
<dbReference type="SMART" id="SM00388">
    <property type="entry name" value="HisKA"/>
    <property type="match status" value="1"/>
</dbReference>
<dbReference type="PANTHER" id="PTHR43711">
    <property type="entry name" value="TWO-COMPONENT HISTIDINE KINASE"/>
    <property type="match status" value="1"/>
</dbReference>
<keyword evidence="8" id="KW-0472">Membrane</keyword>
<evidence type="ECO:0000313" key="10">
    <source>
        <dbReference type="EMBL" id="KKR11035.1"/>
    </source>
</evidence>
<feature type="domain" description="Histidine kinase" evidence="9">
    <location>
        <begin position="310"/>
        <end position="529"/>
    </location>
</feature>
<accession>A0A0G0QKV7</accession>
<evidence type="ECO:0000256" key="1">
    <source>
        <dbReference type="ARBA" id="ARBA00000085"/>
    </source>
</evidence>
<dbReference type="Pfam" id="PF02518">
    <property type="entry name" value="HATPase_c"/>
    <property type="match status" value="1"/>
</dbReference>
<keyword evidence="7" id="KW-0175">Coiled coil</keyword>
<feature type="transmembrane region" description="Helical" evidence="8">
    <location>
        <begin position="68"/>
        <end position="90"/>
    </location>
</feature>
<dbReference type="Gene3D" id="3.30.565.10">
    <property type="entry name" value="Histidine kinase-like ATPase, C-terminal domain"/>
    <property type="match status" value="1"/>
</dbReference>
<evidence type="ECO:0000256" key="6">
    <source>
        <dbReference type="ARBA" id="ARBA00023012"/>
    </source>
</evidence>
<dbReference type="STRING" id="1618550.UT39_C0012G0057"/>
<feature type="transmembrane region" description="Helical" evidence="8">
    <location>
        <begin position="37"/>
        <end position="56"/>
    </location>
</feature>
<dbReference type="FunFam" id="1.10.287.130:FF:000001">
    <property type="entry name" value="Two-component sensor histidine kinase"/>
    <property type="match status" value="1"/>
</dbReference>
<evidence type="ECO:0000256" key="3">
    <source>
        <dbReference type="ARBA" id="ARBA00022553"/>
    </source>
</evidence>
<dbReference type="SUPFAM" id="SSF47384">
    <property type="entry name" value="Homodimeric domain of signal transducing histidine kinase"/>
    <property type="match status" value="1"/>
</dbReference>
<feature type="transmembrane region" description="Helical" evidence="8">
    <location>
        <begin position="141"/>
        <end position="159"/>
    </location>
</feature>
<evidence type="ECO:0000256" key="7">
    <source>
        <dbReference type="SAM" id="Coils"/>
    </source>
</evidence>
<keyword evidence="6" id="KW-0902">Two-component regulatory system</keyword>
<dbReference type="InterPro" id="IPR005467">
    <property type="entry name" value="His_kinase_dom"/>
</dbReference>
<evidence type="ECO:0000256" key="4">
    <source>
        <dbReference type="ARBA" id="ARBA00022679"/>
    </source>
</evidence>
<dbReference type="AlphaFoldDB" id="A0A0G0QKV7"/>
<organism evidence="10 11">
    <name type="scientific">Candidatus Woesebacteria bacterium GW2011_GWA1_39_21</name>
    <dbReference type="NCBI Taxonomy" id="1618550"/>
    <lineage>
        <taxon>Bacteria</taxon>
        <taxon>Candidatus Woeseibacteriota</taxon>
    </lineage>
</organism>
<dbReference type="InterPro" id="IPR036890">
    <property type="entry name" value="HATPase_C_sf"/>
</dbReference>
<dbReference type="Pfam" id="PF16927">
    <property type="entry name" value="HisKA_7TM"/>
    <property type="match status" value="1"/>
</dbReference>
<dbReference type="Gene3D" id="1.10.287.130">
    <property type="match status" value="1"/>
</dbReference>
<dbReference type="EMBL" id="LBWP01000012">
    <property type="protein sequence ID" value="KKR11035.1"/>
    <property type="molecule type" value="Genomic_DNA"/>
</dbReference>
<feature type="transmembrane region" description="Helical" evidence="8">
    <location>
        <begin position="234"/>
        <end position="253"/>
    </location>
</feature>
<dbReference type="PRINTS" id="PR00344">
    <property type="entry name" value="BCTRLSENSOR"/>
</dbReference>
<keyword evidence="8" id="KW-0812">Transmembrane</keyword>
<keyword evidence="4" id="KW-0808">Transferase</keyword>
<feature type="transmembrane region" description="Helical" evidence="8">
    <location>
        <begin position="203"/>
        <end position="222"/>
    </location>
</feature>
<feature type="transmembrane region" description="Helical" evidence="8">
    <location>
        <begin position="6"/>
        <end position="25"/>
    </location>
</feature>
<evidence type="ECO:0000259" key="9">
    <source>
        <dbReference type="PROSITE" id="PS50109"/>
    </source>
</evidence>
<dbReference type="SUPFAM" id="SSF55874">
    <property type="entry name" value="ATPase domain of HSP90 chaperone/DNA topoisomerase II/histidine kinase"/>
    <property type="match status" value="1"/>
</dbReference>
<dbReference type="PANTHER" id="PTHR43711:SF31">
    <property type="entry name" value="HISTIDINE KINASE"/>
    <property type="match status" value="1"/>
</dbReference>
<protein>
    <recommendedName>
        <fullName evidence="2">histidine kinase</fullName>
        <ecNumber evidence="2">2.7.13.3</ecNumber>
    </recommendedName>
</protein>
<dbReference type="InterPro" id="IPR003594">
    <property type="entry name" value="HATPase_dom"/>
</dbReference>
<dbReference type="Pfam" id="PF00512">
    <property type="entry name" value="HisKA"/>
    <property type="match status" value="1"/>
</dbReference>
<keyword evidence="5 10" id="KW-0418">Kinase</keyword>
<proteinExistence type="predicted"/>
<dbReference type="SMART" id="SM00387">
    <property type="entry name" value="HATPase_c"/>
    <property type="match status" value="1"/>
</dbReference>
<feature type="transmembrane region" description="Helical" evidence="8">
    <location>
        <begin position="102"/>
        <end position="121"/>
    </location>
</feature>
<feature type="transmembrane region" description="Helical" evidence="8">
    <location>
        <begin position="171"/>
        <end position="197"/>
    </location>
</feature>
<gene>
    <name evidence="10" type="ORF">UT39_C0012G0057</name>
</gene>
<dbReference type="PROSITE" id="PS50109">
    <property type="entry name" value="HIS_KIN"/>
    <property type="match status" value="1"/>
</dbReference>
<dbReference type="CDD" id="cd00082">
    <property type="entry name" value="HisKA"/>
    <property type="match status" value="1"/>
</dbReference>
<dbReference type="EC" id="2.7.13.3" evidence="2"/>
<dbReference type="InterPro" id="IPR031621">
    <property type="entry name" value="HisKA_7TM"/>
</dbReference>